<accession>A0ACC1PJM2</accession>
<proteinExistence type="predicted"/>
<name>A0ACC1PJM2_9PEZI</name>
<sequence>MERSNSPVTTSTGQTRKRKGRNSDIRKEQNRIASRAYREKRRQKLALLDEILKSDIHTDSMSSVSDETEYNSPAPAPEFRVMESTSRTRHSSNSPAPYYMSAIPALAPVSAGIQPVPSNGPNRDTEAYVSYSVKDYGQEAERLATHSGYASDPNVSSIGISSGCVSPLPPTTSMPSTPMFPFDDDFLGESFGTYPLPDGSMSSFPAVPGYDSNMMNALQCLSRLDDSQQQQLVAYIQKRRNVVQPTTADHPFHLGYGGYHVPVPRSSPGSGHLQVSDDLIQQGKGVSARYGPKPHR</sequence>
<keyword evidence="2" id="KW-1185">Reference proteome</keyword>
<protein>
    <submittedName>
        <fullName evidence="1">Uncharacterized protein</fullName>
    </submittedName>
</protein>
<organism evidence="1 2">
    <name type="scientific">Xylaria curta</name>
    <dbReference type="NCBI Taxonomy" id="42375"/>
    <lineage>
        <taxon>Eukaryota</taxon>
        <taxon>Fungi</taxon>
        <taxon>Dikarya</taxon>
        <taxon>Ascomycota</taxon>
        <taxon>Pezizomycotina</taxon>
        <taxon>Sordariomycetes</taxon>
        <taxon>Xylariomycetidae</taxon>
        <taxon>Xylariales</taxon>
        <taxon>Xylariaceae</taxon>
        <taxon>Xylaria</taxon>
    </lineage>
</organism>
<gene>
    <name evidence="1" type="ORF">NUW58_g2125</name>
</gene>
<evidence type="ECO:0000313" key="2">
    <source>
        <dbReference type="Proteomes" id="UP001143856"/>
    </source>
</evidence>
<dbReference type="Proteomes" id="UP001143856">
    <property type="component" value="Unassembled WGS sequence"/>
</dbReference>
<reference evidence="1" key="1">
    <citation type="submission" date="2022-10" db="EMBL/GenBank/DDBJ databases">
        <title>Genome Sequence of Xylaria curta.</title>
        <authorList>
            <person name="Buettner E."/>
        </authorList>
    </citation>
    <scope>NUCLEOTIDE SEQUENCE</scope>
    <source>
        <strain evidence="1">Babe10</strain>
    </source>
</reference>
<comment type="caution">
    <text evidence="1">The sequence shown here is derived from an EMBL/GenBank/DDBJ whole genome shotgun (WGS) entry which is preliminary data.</text>
</comment>
<dbReference type="EMBL" id="JAPDGR010000261">
    <property type="protein sequence ID" value="KAJ2992553.1"/>
    <property type="molecule type" value="Genomic_DNA"/>
</dbReference>
<evidence type="ECO:0000313" key="1">
    <source>
        <dbReference type="EMBL" id="KAJ2992553.1"/>
    </source>
</evidence>